<dbReference type="InterPro" id="IPR006001">
    <property type="entry name" value="Therm_gnt_kin"/>
</dbReference>
<dbReference type="Proteomes" id="UP001596306">
    <property type="component" value="Unassembled WGS sequence"/>
</dbReference>
<evidence type="ECO:0000313" key="11">
    <source>
        <dbReference type="Proteomes" id="UP001596306"/>
    </source>
</evidence>
<dbReference type="Gene3D" id="3.40.50.300">
    <property type="entry name" value="P-loop containing nucleotide triphosphate hydrolases"/>
    <property type="match status" value="1"/>
</dbReference>
<comment type="pathway">
    <text evidence="1">Carbohydrate acid metabolism.</text>
</comment>
<name>A0ABW1VCU3_9MICO</name>
<evidence type="ECO:0000256" key="5">
    <source>
        <dbReference type="ARBA" id="ARBA00022741"/>
    </source>
</evidence>
<keyword evidence="7 9" id="KW-0067">ATP-binding</keyword>
<dbReference type="EC" id="2.7.1.12" evidence="3 9"/>
<keyword evidence="11" id="KW-1185">Reference proteome</keyword>
<dbReference type="InterPro" id="IPR027417">
    <property type="entry name" value="P-loop_NTPase"/>
</dbReference>
<organism evidence="10 11">
    <name type="scientific">Luethyella okanaganae</name>
    <dbReference type="NCBI Taxonomy" id="69372"/>
    <lineage>
        <taxon>Bacteria</taxon>
        <taxon>Bacillati</taxon>
        <taxon>Actinomycetota</taxon>
        <taxon>Actinomycetes</taxon>
        <taxon>Micrococcales</taxon>
        <taxon>Microbacteriaceae</taxon>
        <taxon>Luethyella</taxon>
    </lineage>
</organism>
<evidence type="ECO:0000256" key="6">
    <source>
        <dbReference type="ARBA" id="ARBA00022777"/>
    </source>
</evidence>
<dbReference type="Pfam" id="PF01202">
    <property type="entry name" value="SKI"/>
    <property type="match status" value="1"/>
</dbReference>
<dbReference type="PANTHER" id="PTHR43442:SF3">
    <property type="entry name" value="GLUCONOKINASE-RELATED"/>
    <property type="match status" value="1"/>
</dbReference>
<dbReference type="NCBIfam" id="TIGR01313">
    <property type="entry name" value="therm_gnt_kin"/>
    <property type="match status" value="1"/>
</dbReference>
<comment type="similarity">
    <text evidence="2 9">Belongs to the gluconokinase GntK/GntV family.</text>
</comment>
<dbReference type="SUPFAM" id="SSF52540">
    <property type="entry name" value="P-loop containing nucleoside triphosphate hydrolases"/>
    <property type="match status" value="1"/>
</dbReference>
<proteinExistence type="inferred from homology"/>
<dbReference type="CDD" id="cd02021">
    <property type="entry name" value="GntK"/>
    <property type="match status" value="1"/>
</dbReference>
<dbReference type="InterPro" id="IPR031322">
    <property type="entry name" value="Shikimate/glucono_kinase"/>
</dbReference>
<protein>
    <recommendedName>
        <fullName evidence="3 9">Gluconokinase</fullName>
        <ecNumber evidence="3 9">2.7.1.12</ecNumber>
    </recommendedName>
</protein>
<reference evidence="11" key="1">
    <citation type="journal article" date="2019" name="Int. J. Syst. Evol. Microbiol.">
        <title>The Global Catalogue of Microorganisms (GCM) 10K type strain sequencing project: providing services to taxonomists for standard genome sequencing and annotation.</title>
        <authorList>
            <consortium name="The Broad Institute Genomics Platform"/>
            <consortium name="The Broad Institute Genome Sequencing Center for Infectious Disease"/>
            <person name="Wu L."/>
            <person name="Ma J."/>
        </authorList>
    </citation>
    <scope>NUCLEOTIDE SEQUENCE [LARGE SCALE GENOMIC DNA]</scope>
    <source>
        <strain evidence="11">CCUG 43304</strain>
    </source>
</reference>
<evidence type="ECO:0000256" key="2">
    <source>
        <dbReference type="ARBA" id="ARBA00008420"/>
    </source>
</evidence>
<sequence length="182" mass="19850">MDSAQQEPGRSQGPLVVVMGVSGSGKSTVGELVAGLLGTPFIDGDSLHSPENLAKMSAGVPLDDADRRPWLSDIGRTLRAHEHSGLVVACSSLRRIYRRIILWEEPRVFFIHLSGSRELIAARLATRSGHFMPSALLDSQFDLLEPLDVDEHGMTIPIDGMPEEIVVRATSRIRDETANTAR</sequence>
<evidence type="ECO:0000256" key="1">
    <source>
        <dbReference type="ARBA" id="ARBA00004761"/>
    </source>
</evidence>
<dbReference type="RefSeq" id="WP_386726228.1">
    <property type="nucleotide sequence ID" value="NZ_JBHSTP010000001.1"/>
</dbReference>
<evidence type="ECO:0000256" key="4">
    <source>
        <dbReference type="ARBA" id="ARBA00022679"/>
    </source>
</evidence>
<gene>
    <name evidence="10" type="ORF">ACFQB0_00550</name>
</gene>
<evidence type="ECO:0000313" key="10">
    <source>
        <dbReference type="EMBL" id="MFC6354604.1"/>
    </source>
</evidence>
<dbReference type="EMBL" id="JBHSTP010000001">
    <property type="protein sequence ID" value="MFC6354604.1"/>
    <property type="molecule type" value="Genomic_DNA"/>
</dbReference>
<evidence type="ECO:0000256" key="8">
    <source>
        <dbReference type="ARBA" id="ARBA00048090"/>
    </source>
</evidence>
<keyword evidence="4 9" id="KW-0808">Transferase</keyword>
<keyword evidence="6 9" id="KW-0418">Kinase</keyword>
<comment type="caution">
    <text evidence="10">The sequence shown here is derived from an EMBL/GenBank/DDBJ whole genome shotgun (WGS) entry which is preliminary data.</text>
</comment>
<evidence type="ECO:0000256" key="7">
    <source>
        <dbReference type="ARBA" id="ARBA00022840"/>
    </source>
</evidence>
<accession>A0ABW1VCU3</accession>
<dbReference type="PANTHER" id="PTHR43442">
    <property type="entry name" value="GLUCONOKINASE-RELATED"/>
    <property type="match status" value="1"/>
</dbReference>
<keyword evidence="5 9" id="KW-0547">Nucleotide-binding</keyword>
<evidence type="ECO:0000256" key="3">
    <source>
        <dbReference type="ARBA" id="ARBA00012054"/>
    </source>
</evidence>
<evidence type="ECO:0000256" key="9">
    <source>
        <dbReference type="RuleBase" id="RU363066"/>
    </source>
</evidence>
<comment type="catalytic activity">
    <reaction evidence="8 9">
        <text>D-gluconate + ATP = 6-phospho-D-gluconate + ADP + H(+)</text>
        <dbReference type="Rhea" id="RHEA:19433"/>
        <dbReference type="ChEBI" id="CHEBI:15378"/>
        <dbReference type="ChEBI" id="CHEBI:18391"/>
        <dbReference type="ChEBI" id="CHEBI:30616"/>
        <dbReference type="ChEBI" id="CHEBI:58759"/>
        <dbReference type="ChEBI" id="CHEBI:456216"/>
        <dbReference type="EC" id="2.7.1.12"/>
    </reaction>
</comment>